<evidence type="ECO:0000313" key="1">
    <source>
        <dbReference type="EMBL" id="KAL3421213.1"/>
    </source>
</evidence>
<protein>
    <submittedName>
        <fullName evidence="1">Uncharacterized protein</fullName>
    </submittedName>
</protein>
<keyword evidence="2" id="KW-1185">Reference proteome</keyword>
<accession>A0ABR4PD14</accession>
<name>A0ABR4PD14_9HELO</name>
<sequence>MMMLRRQETAVLEHRGLLDARSFMYLGIGLQTDLSLLDGSPEGISGLLSSIPGPVAPTVAVGMGFRRPSLAGLVDRGKAYCALGVEEML</sequence>
<reference evidence="1 2" key="1">
    <citation type="submission" date="2024-06" db="EMBL/GenBank/DDBJ databases">
        <title>Complete genome of Phlyctema vagabunda strain 19-DSS-EL-015.</title>
        <authorList>
            <person name="Fiorenzani C."/>
        </authorList>
    </citation>
    <scope>NUCLEOTIDE SEQUENCE [LARGE SCALE GENOMIC DNA]</scope>
    <source>
        <strain evidence="1 2">19-DSS-EL-015</strain>
    </source>
</reference>
<gene>
    <name evidence="1" type="ORF">PVAG01_07658</name>
</gene>
<proteinExistence type="predicted"/>
<dbReference type="Proteomes" id="UP001629113">
    <property type="component" value="Unassembled WGS sequence"/>
</dbReference>
<dbReference type="EMBL" id="JBFCZG010000006">
    <property type="protein sequence ID" value="KAL3421213.1"/>
    <property type="molecule type" value="Genomic_DNA"/>
</dbReference>
<organism evidence="1 2">
    <name type="scientific">Phlyctema vagabunda</name>
    <dbReference type="NCBI Taxonomy" id="108571"/>
    <lineage>
        <taxon>Eukaryota</taxon>
        <taxon>Fungi</taxon>
        <taxon>Dikarya</taxon>
        <taxon>Ascomycota</taxon>
        <taxon>Pezizomycotina</taxon>
        <taxon>Leotiomycetes</taxon>
        <taxon>Helotiales</taxon>
        <taxon>Dermateaceae</taxon>
        <taxon>Phlyctema</taxon>
    </lineage>
</organism>
<comment type="caution">
    <text evidence="1">The sequence shown here is derived from an EMBL/GenBank/DDBJ whole genome shotgun (WGS) entry which is preliminary data.</text>
</comment>
<evidence type="ECO:0000313" key="2">
    <source>
        <dbReference type="Proteomes" id="UP001629113"/>
    </source>
</evidence>